<keyword evidence="3" id="KW-0378">Hydrolase</keyword>
<protein>
    <submittedName>
        <fullName evidence="3">Amidase</fullName>
        <ecNumber evidence="3">3.5.1.4</ecNumber>
    </submittedName>
</protein>
<gene>
    <name evidence="3" type="ORF">DT99_33145</name>
</gene>
<dbReference type="InterPro" id="IPR000120">
    <property type="entry name" value="Amidase"/>
</dbReference>
<dbReference type="Gene3D" id="3.90.1300.10">
    <property type="entry name" value="Amidase signature (AS) domain"/>
    <property type="match status" value="1"/>
</dbReference>
<evidence type="ECO:0000259" key="2">
    <source>
        <dbReference type="Pfam" id="PF01425"/>
    </source>
</evidence>
<evidence type="ECO:0000256" key="1">
    <source>
        <dbReference type="SAM" id="MobiDB-lite"/>
    </source>
</evidence>
<sequence length="508" mass="54359">MAIKRPTREQLSDIAAGFGFHLDSRQLADYDDALQANFDAYDAIDALPDYLPVVAYPRTPGYRPEGDENRYGAWARKSTIHGAADGKLRGKTVVVKDNICVAGVPMRNGSTTFEGYVPDVDATVVTRVLDAGGTIAGKSTCEYYCFSGGSHTSASGPVHNPRKAGHSSGGSSSGSGALVASGEVDMALGGDQGGSVRIPSAYCGIYGMKPTHGLVPYTGAMPIEATVDHLGPMTGNVLDNALLLDVIAGDDGLDPRQRALPPRADYLGAIRDGIAGLRIGILREAFGLANSENVVDEAVRAAAYRLHKLGARVDEVSVPLHAAGTAIWLPIAAEGATQQMMKGNSHGFNWGGLYVTGMIDHHAGWRERADELPDTVKVTMLLGEYFTSRYRGRYYAKSQNLARRLRSAYDAALQSYDVLLMPTVPMRASKLPAPGCAMSESLTRAFEMLANTAPFDVSGHPAMSLPCGVADDLPIGLQLVGRRFDEATLYRVAYAYEQSSDWRRTTYA</sequence>
<evidence type="ECO:0000313" key="3">
    <source>
        <dbReference type="EMBL" id="KEA55459.1"/>
    </source>
</evidence>
<dbReference type="OrthoDB" id="8576090at2"/>
<feature type="domain" description="Amidase" evidence="2">
    <location>
        <begin position="79"/>
        <end position="489"/>
    </location>
</feature>
<dbReference type="EC" id="3.5.1.4" evidence="3"/>
<name>A0A071M3C4_9BURK</name>
<organism evidence="3">
    <name type="scientific">Burkholderia cenocepacia</name>
    <dbReference type="NCBI Taxonomy" id="95486"/>
    <lineage>
        <taxon>Bacteria</taxon>
        <taxon>Pseudomonadati</taxon>
        <taxon>Pseudomonadota</taxon>
        <taxon>Betaproteobacteria</taxon>
        <taxon>Burkholderiales</taxon>
        <taxon>Burkholderiaceae</taxon>
        <taxon>Burkholderia</taxon>
        <taxon>Burkholderia cepacia complex</taxon>
    </lineage>
</organism>
<dbReference type="PANTHER" id="PTHR11895:SF170">
    <property type="entry name" value="AMIDASE"/>
    <property type="match status" value="1"/>
</dbReference>
<accession>A0A071M3C4</accession>
<dbReference type="NCBIfam" id="NF005565">
    <property type="entry name" value="PRK07235.1"/>
    <property type="match status" value="1"/>
</dbReference>
<dbReference type="AlphaFoldDB" id="A0A071M3C4"/>
<dbReference type="InterPro" id="IPR023631">
    <property type="entry name" value="Amidase_dom"/>
</dbReference>
<proteinExistence type="predicted"/>
<dbReference type="Pfam" id="PF01425">
    <property type="entry name" value="Amidase"/>
    <property type="match status" value="1"/>
</dbReference>
<dbReference type="InterPro" id="IPR020556">
    <property type="entry name" value="Amidase_CS"/>
</dbReference>
<comment type="caution">
    <text evidence="3">The sequence shown here is derived from an EMBL/GenBank/DDBJ whole genome shotgun (WGS) entry which is preliminary data.</text>
</comment>
<dbReference type="EMBL" id="JJOA01000056">
    <property type="protein sequence ID" value="KEA55459.1"/>
    <property type="molecule type" value="Genomic_DNA"/>
</dbReference>
<dbReference type="InterPro" id="IPR036928">
    <property type="entry name" value="AS_sf"/>
</dbReference>
<reference evidence="3" key="1">
    <citation type="submission" date="2014-04" db="EMBL/GenBank/DDBJ databases">
        <title>In planta biocontrol of soil-borne Fusarium wilt of banana through a plant endophytic bacterium, Burkholderia cenocepacia 869T2.</title>
        <authorList>
            <person name="Ho Y.-N."/>
            <person name="Chiang H.-M."/>
            <person name="Chao C.-P."/>
            <person name="Su C.-C."/>
            <person name="Hsu H.-F."/>
            <person name="Guo C.-T."/>
            <person name="Hsieh J.-L."/>
            <person name="Huang C.-C."/>
        </authorList>
    </citation>
    <scope>NUCLEOTIDE SEQUENCE [LARGE SCALE GENOMIC DNA]</scope>
    <source>
        <strain evidence="3">869T2</strain>
    </source>
</reference>
<dbReference type="PROSITE" id="PS00571">
    <property type="entry name" value="AMIDASES"/>
    <property type="match status" value="1"/>
</dbReference>
<feature type="region of interest" description="Disordered" evidence="1">
    <location>
        <begin position="154"/>
        <end position="176"/>
    </location>
</feature>
<dbReference type="Gene3D" id="1.10.20.60">
    <property type="entry name" value="Glu-tRNAGln amidotransferase C subunit, N-terminal domain"/>
    <property type="match status" value="1"/>
</dbReference>
<dbReference type="PANTHER" id="PTHR11895">
    <property type="entry name" value="TRANSAMIDASE"/>
    <property type="match status" value="1"/>
</dbReference>
<dbReference type="SUPFAM" id="SSF75304">
    <property type="entry name" value="Amidase signature (AS) enzymes"/>
    <property type="match status" value="1"/>
</dbReference>
<dbReference type="GO" id="GO:0004040">
    <property type="term" value="F:amidase activity"/>
    <property type="evidence" value="ECO:0007669"/>
    <property type="project" value="UniProtKB-EC"/>
</dbReference>